<dbReference type="Bgee" id="ENSNFUG00015012831">
    <property type="expression patterns" value="Expressed in caudal fin and 2 other cell types or tissues"/>
</dbReference>
<feature type="compositionally biased region" description="Polar residues" evidence="1">
    <location>
        <begin position="69"/>
        <end position="81"/>
    </location>
</feature>
<dbReference type="PRINTS" id="PR01083">
    <property type="entry name" value="LYMPHSPCIFIC"/>
</dbReference>
<dbReference type="Ensembl" id="ENSNFUT00015027646.1">
    <property type="protein sequence ID" value="ENSNFUP00015026457.1"/>
    <property type="gene ID" value="ENSNFUG00015012831.1"/>
</dbReference>
<evidence type="ECO:0000256" key="1">
    <source>
        <dbReference type="SAM" id="MobiDB-lite"/>
    </source>
</evidence>
<dbReference type="GO" id="GO:0007165">
    <property type="term" value="P:signal transduction"/>
    <property type="evidence" value="ECO:0007669"/>
    <property type="project" value="InterPro"/>
</dbReference>
<reference evidence="3" key="2">
    <citation type="submission" date="2016-05" db="EMBL/GenBank/DDBJ databases">
        <authorList>
            <person name="Lavstsen T."/>
            <person name="Jespersen J.S."/>
        </authorList>
    </citation>
    <scope>NUCLEOTIDE SEQUENCE</scope>
    <source>
        <tissue evidence="3">Brain</tissue>
    </source>
</reference>
<feature type="region of interest" description="Disordered" evidence="1">
    <location>
        <begin position="1"/>
        <end position="164"/>
    </location>
</feature>
<feature type="compositionally biased region" description="Acidic residues" evidence="1">
    <location>
        <begin position="108"/>
        <end position="118"/>
    </location>
</feature>
<feature type="region of interest" description="Disordered" evidence="1">
    <location>
        <begin position="225"/>
        <end position="270"/>
    </location>
</feature>
<dbReference type="RefSeq" id="XP_015821107.1">
    <property type="nucleotide sequence ID" value="XM_015965621.1"/>
</dbReference>
<feature type="compositionally biased region" description="Basic residues" evidence="1">
    <location>
        <begin position="1"/>
        <end position="10"/>
    </location>
</feature>
<feature type="compositionally biased region" description="Basic and acidic residues" evidence="1">
    <location>
        <begin position="92"/>
        <end position="102"/>
    </location>
</feature>
<sequence>MSKALVRRNSSKQGLQNLMRLTSQRSIEDAEEVERERRQRARRSLRQRNNGLTPDDFTPDTEMPAKENMWQSDMKSDSSPSIEVDEGFSDWTQRREKQRRQQELSQDGSEEENLEEDLENKVVTKKFPQAFRMSSSRFQMPEQKENVTTSEKERRNEGEDEEWRKKERDMLISNRKEEIQISLQNKEIIVCSRDGAILGAEQQLQNFHMDLQEENQELERHRHRRVQAKWNQQELRRCGEDRREFQEEDEQQRKGQKQQQLPKDEDRKGVNVGVANRITQWVKSPSDSSNRPPTFRPIIVKPGDVMHKKNMWEVIGDSSGSLEQRTKPAAAGKKYKFVITGHGKYEKIPVDNTNDGELN</sequence>
<reference evidence="3" key="3">
    <citation type="submission" date="2016-06" db="EMBL/GenBank/DDBJ databases">
        <title>The genome of a short-lived fish provides insights into sex chromosome evolution and the genetic control of aging.</title>
        <authorList>
            <person name="Reichwald K."/>
            <person name="Felder M."/>
            <person name="Petzold A."/>
            <person name="Koch P."/>
            <person name="Groth M."/>
            <person name="Platzer M."/>
        </authorList>
    </citation>
    <scope>NUCLEOTIDE SEQUENCE</scope>
    <source>
        <tissue evidence="3">Brain</tissue>
    </source>
</reference>
<feature type="compositionally biased region" description="Polar residues" evidence="1">
    <location>
        <begin position="11"/>
        <end position="24"/>
    </location>
</feature>
<evidence type="ECO:0000313" key="4">
    <source>
        <dbReference type="Ensembl" id="ENSNFUP00015026457.1"/>
    </source>
</evidence>
<proteinExistence type="predicted"/>
<evidence type="ECO:0000313" key="3">
    <source>
        <dbReference type="EMBL" id="SBP43682.1"/>
    </source>
</evidence>
<dbReference type="EMBL" id="HADY01005197">
    <property type="protein sequence ID" value="SBP43682.1"/>
    <property type="molecule type" value="Transcribed_RNA"/>
</dbReference>
<dbReference type="GO" id="GO:0003779">
    <property type="term" value="F:actin binding"/>
    <property type="evidence" value="ECO:0007669"/>
    <property type="project" value="InterPro"/>
</dbReference>
<dbReference type="PANTHER" id="PTHR18949">
    <property type="entry name" value="CALDESMON"/>
    <property type="match status" value="1"/>
</dbReference>
<evidence type="ECO:0000313" key="5">
    <source>
        <dbReference type="Proteomes" id="UP000694548"/>
    </source>
</evidence>
<dbReference type="KEGG" id="nfu:107389479"/>
<dbReference type="PANTHER" id="PTHR18949:SF1">
    <property type="entry name" value="LYMPHOCYTE-SPECIFIC PROTEIN 1"/>
    <property type="match status" value="1"/>
</dbReference>
<dbReference type="InterPro" id="IPR002211">
    <property type="entry name" value="Lymphspecific"/>
</dbReference>
<dbReference type="Proteomes" id="UP000822369">
    <property type="component" value="Chromosome 9"/>
</dbReference>
<accession>A0A1A7ZLG9</accession>
<protein>
    <submittedName>
        <fullName evidence="2">Transcript variant X1</fullName>
    </submittedName>
</protein>
<gene>
    <name evidence="3" type="primary">BX004812.1</name>
    <name evidence="4" type="synonym">LOC107389479</name>
    <name evidence="2" type="ORF">G4P62_013282</name>
</gene>
<organism evidence="3">
    <name type="scientific">Nothobranchius furzeri</name>
    <name type="common">Turquoise killifish</name>
    <dbReference type="NCBI Taxonomy" id="105023"/>
    <lineage>
        <taxon>Eukaryota</taxon>
        <taxon>Metazoa</taxon>
        <taxon>Chordata</taxon>
        <taxon>Craniata</taxon>
        <taxon>Vertebrata</taxon>
        <taxon>Euteleostomi</taxon>
        <taxon>Actinopterygii</taxon>
        <taxon>Neopterygii</taxon>
        <taxon>Teleostei</taxon>
        <taxon>Neoteleostei</taxon>
        <taxon>Acanthomorphata</taxon>
        <taxon>Ovalentaria</taxon>
        <taxon>Atherinomorphae</taxon>
        <taxon>Cyprinodontiformes</taxon>
        <taxon>Nothobranchiidae</taxon>
        <taxon>Nothobranchius</taxon>
    </lineage>
</organism>
<keyword evidence="5" id="KW-1185">Reference proteome</keyword>
<evidence type="ECO:0000313" key="2">
    <source>
        <dbReference type="EMBL" id="KAF7215105.1"/>
    </source>
</evidence>
<feature type="compositionally biased region" description="Basic and acidic residues" evidence="1">
    <location>
        <begin position="234"/>
        <end position="245"/>
    </location>
</feature>
<dbReference type="GeneTree" id="ENSGT00940000180774"/>
<dbReference type="AlphaFoldDB" id="A0A1A7ZLG9"/>
<dbReference type="GeneID" id="107389479"/>
<reference evidence="4" key="5">
    <citation type="submission" date="2025-05" db="UniProtKB">
        <authorList>
            <consortium name="Ensembl"/>
        </authorList>
    </citation>
    <scope>IDENTIFICATION</scope>
</reference>
<dbReference type="EMBL" id="JAAVVJ010000009">
    <property type="protein sequence ID" value="KAF7215105.1"/>
    <property type="molecule type" value="Genomic_DNA"/>
</dbReference>
<dbReference type="Proteomes" id="UP000694548">
    <property type="component" value="Chromosome sgr14"/>
</dbReference>
<reference evidence="4" key="1">
    <citation type="submission" date="2014-08" db="EMBL/GenBank/DDBJ databases">
        <authorList>
            <person name="Senf B."/>
            <person name="Petzold A."/>
            <person name="Downie B.R."/>
            <person name="Koch P."/>
            <person name="Platzer M."/>
        </authorList>
    </citation>
    <scope>NUCLEOTIDE SEQUENCE [LARGE SCALE GENOMIC DNA]</scope>
    <source>
        <strain evidence="4">GRZ</strain>
    </source>
</reference>
<dbReference type="OrthoDB" id="9947942at2759"/>
<name>A0A1A7ZLG9_NOTFU</name>
<feature type="compositionally biased region" description="Basic and acidic residues" evidence="1">
    <location>
        <begin position="142"/>
        <end position="164"/>
    </location>
</feature>
<reference evidence="2" key="4">
    <citation type="submission" date="2020-03" db="EMBL/GenBank/DDBJ databases">
        <title>Intra-Species Differences in Population Size shape Life History and Genome Evolution.</title>
        <authorList>
            <person name="Willemsen D."/>
            <person name="Cui R."/>
            <person name="Valenzano D.R."/>
        </authorList>
    </citation>
    <scope>NUCLEOTIDE SEQUENCE</scope>
    <source>
        <strain evidence="2">GRZ</strain>
        <tissue evidence="2">Whole</tissue>
    </source>
</reference>